<dbReference type="OrthoDB" id="424753at2759"/>
<accession>A0A2G5SXJ5</accession>
<dbReference type="InterPro" id="IPR018247">
    <property type="entry name" value="EF_Hand_1_Ca_BS"/>
</dbReference>
<dbReference type="STRING" id="1611254.A0A2G5SXJ5"/>
<evidence type="ECO:0000256" key="1">
    <source>
        <dbReference type="ARBA" id="ARBA00022837"/>
    </source>
</evidence>
<sequence>MFDTDGSGAIGNEELKQAMISIGLHANKAEIDNVIKEVSSPVTKDIVTFIVGFPWSPSPFFDFFSHISIFRSYPPQSSPRIYFIQHSALCARSC</sequence>
<dbReference type="Proteomes" id="UP000230233">
    <property type="component" value="Chromosome X"/>
</dbReference>
<dbReference type="AlphaFoldDB" id="A0A2G5SXJ5"/>
<protein>
    <recommendedName>
        <fullName evidence="2">EF-hand domain-containing protein</fullName>
    </recommendedName>
</protein>
<dbReference type="CDD" id="cd00051">
    <property type="entry name" value="EFh"/>
    <property type="match status" value="1"/>
</dbReference>
<evidence type="ECO:0000259" key="2">
    <source>
        <dbReference type="PROSITE" id="PS50222"/>
    </source>
</evidence>
<dbReference type="SUPFAM" id="SSF47473">
    <property type="entry name" value="EF-hand"/>
    <property type="match status" value="1"/>
</dbReference>
<dbReference type="PROSITE" id="PS00018">
    <property type="entry name" value="EF_HAND_1"/>
    <property type="match status" value="1"/>
</dbReference>
<dbReference type="EMBL" id="PDUG01000006">
    <property type="protein sequence ID" value="PIC19639.1"/>
    <property type="molecule type" value="Genomic_DNA"/>
</dbReference>
<proteinExistence type="predicted"/>
<dbReference type="Gene3D" id="1.10.238.10">
    <property type="entry name" value="EF-hand"/>
    <property type="match status" value="1"/>
</dbReference>
<dbReference type="InterPro" id="IPR011992">
    <property type="entry name" value="EF-hand-dom_pair"/>
</dbReference>
<evidence type="ECO:0000313" key="3">
    <source>
        <dbReference type="EMBL" id="PIC19639.1"/>
    </source>
</evidence>
<keyword evidence="4" id="KW-1185">Reference proteome</keyword>
<organism evidence="3 4">
    <name type="scientific">Caenorhabditis nigoni</name>
    <dbReference type="NCBI Taxonomy" id="1611254"/>
    <lineage>
        <taxon>Eukaryota</taxon>
        <taxon>Metazoa</taxon>
        <taxon>Ecdysozoa</taxon>
        <taxon>Nematoda</taxon>
        <taxon>Chromadorea</taxon>
        <taxon>Rhabditida</taxon>
        <taxon>Rhabditina</taxon>
        <taxon>Rhabditomorpha</taxon>
        <taxon>Rhabditoidea</taxon>
        <taxon>Rhabditidae</taxon>
        <taxon>Peloderinae</taxon>
        <taxon>Caenorhabditis</taxon>
    </lineage>
</organism>
<comment type="caution">
    <text evidence="3">The sequence shown here is derived from an EMBL/GenBank/DDBJ whole genome shotgun (WGS) entry which is preliminary data.</text>
</comment>
<dbReference type="GO" id="GO:0005509">
    <property type="term" value="F:calcium ion binding"/>
    <property type="evidence" value="ECO:0007669"/>
    <property type="project" value="InterPro"/>
</dbReference>
<feature type="domain" description="EF-hand" evidence="2">
    <location>
        <begin position="1"/>
        <end position="25"/>
    </location>
</feature>
<reference evidence="4" key="1">
    <citation type="submission" date="2017-10" db="EMBL/GenBank/DDBJ databases">
        <title>Rapid genome shrinkage in a self-fertile nematode reveals novel sperm competition proteins.</title>
        <authorList>
            <person name="Yin D."/>
            <person name="Schwarz E.M."/>
            <person name="Thomas C.G."/>
            <person name="Felde R.L."/>
            <person name="Korf I.F."/>
            <person name="Cutter A.D."/>
            <person name="Schartner C.M."/>
            <person name="Ralston E.J."/>
            <person name="Meyer B.J."/>
            <person name="Haag E.S."/>
        </authorList>
    </citation>
    <scope>NUCLEOTIDE SEQUENCE [LARGE SCALE GENOMIC DNA]</scope>
    <source>
        <strain evidence="4">JU1422</strain>
    </source>
</reference>
<name>A0A2G5SXJ5_9PELO</name>
<keyword evidence="1" id="KW-0106">Calcium</keyword>
<evidence type="ECO:0000313" key="4">
    <source>
        <dbReference type="Proteomes" id="UP000230233"/>
    </source>
</evidence>
<dbReference type="InterPro" id="IPR002048">
    <property type="entry name" value="EF_hand_dom"/>
</dbReference>
<gene>
    <name evidence="3" type="primary">Cnig_chr_X.g25117</name>
    <name evidence="3" type="ORF">B9Z55_025117</name>
</gene>
<dbReference type="PROSITE" id="PS50222">
    <property type="entry name" value="EF_HAND_2"/>
    <property type="match status" value="1"/>
</dbReference>